<protein>
    <submittedName>
        <fullName evidence="3">Uncharacterized protein</fullName>
    </submittedName>
</protein>
<feature type="transmembrane region" description="Helical" evidence="2">
    <location>
        <begin position="46"/>
        <end position="71"/>
    </location>
</feature>
<gene>
    <name evidence="3" type="ORF">L227DRAFT_256166</name>
</gene>
<feature type="compositionally biased region" description="Pro residues" evidence="1">
    <location>
        <begin position="138"/>
        <end position="153"/>
    </location>
</feature>
<name>A0A5C2RZT2_9APHY</name>
<organism evidence="3 4">
    <name type="scientific">Lentinus tigrinus ALCF2SS1-6</name>
    <dbReference type="NCBI Taxonomy" id="1328759"/>
    <lineage>
        <taxon>Eukaryota</taxon>
        <taxon>Fungi</taxon>
        <taxon>Dikarya</taxon>
        <taxon>Basidiomycota</taxon>
        <taxon>Agaricomycotina</taxon>
        <taxon>Agaricomycetes</taxon>
        <taxon>Polyporales</taxon>
        <taxon>Polyporaceae</taxon>
        <taxon>Lentinus</taxon>
    </lineage>
</organism>
<dbReference type="OrthoDB" id="10423711at2759"/>
<keyword evidence="4" id="KW-1185">Reference proteome</keyword>
<feature type="compositionally biased region" description="Polar residues" evidence="1">
    <location>
        <begin position="124"/>
        <end position="137"/>
    </location>
</feature>
<dbReference type="Proteomes" id="UP000313359">
    <property type="component" value="Unassembled WGS sequence"/>
</dbReference>
<feature type="region of interest" description="Disordered" evidence="1">
    <location>
        <begin position="99"/>
        <end position="179"/>
    </location>
</feature>
<evidence type="ECO:0000256" key="2">
    <source>
        <dbReference type="SAM" id="Phobius"/>
    </source>
</evidence>
<keyword evidence="2" id="KW-0472">Membrane</keyword>
<feature type="compositionally biased region" description="Basic and acidic residues" evidence="1">
    <location>
        <begin position="167"/>
        <end position="179"/>
    </location>
</feature>
<keyword evidence="2" id="KW-1133">Transmembrane helix</keyword>
<reference evidence="3" key="1">
    <citation type="journal article" date="2018" name="Genome Biol. Evol.">
        <title>Genomics and development of Lentinus tigrinus, a white-rot wood-decaying mushroom with dimorphic fruiting bodies.</title>
        <authorList>
            <person name="Wu B."/>
            <person name="Xu Z."/>
            <person name="Knudson A."/>
            <person name="Carlson A."/>
            <person name="Chen N."/>
            <person name="Kovaka S."/>
            <person name="LaButti K."/>
            <person name="Lipzen A."/>
            <person name="Pennachio C."/>
            <person name="Riley R."/>
            <person name="Schakwitz W."/>
            <person name="Umezawa K."/>
            <person name="Ohm R.A."/>
            <person name="Grigoriev I.V."/>
            <person name="Nagy L.G."/>
            <person name="Gibbons J."/>
            <person name="Hibbett D."/>
        </authorList>
    </citation>
    <scope>NUCLEOTIDE SEQUENCE [LARGE SCALE GENOMIC DNA]</scope>
    <source>
        <strain evidence="3">ALCF2SS1-6</strain>
    </source>
</reference>
<proteinExistence type="predicted"/>
<evidence type="ECO:0000256" key="1">
    <source>
        <dbReference type="SAM" id="MobiDB-lite"/>
    </source>
</evidence>
<accession>A0A5C2RZT2</accession>
<keyword evidence="2" id="KW-0812">Transmembrane</keyword>
<dbReference type="EMBL" id="ML122287">
    <property type="protein sequence ID" value="RPD56605.1"/>
    <property type="molecule type" value="Genomic_DNA"/>
</dbReference>
<sequence length="179" mass="19085">MSLPPASCSWSETAASTTSMAAATSPSGESCPTSLAVLTDKWQLDAFPIAALTLLSCMLILLTALVTSHFVRIRRFTRSSPVLVSPPSPSMRNLSITVPSRAPSMKGDGGKSLHPITEDPFPATPTQQRISTFSRPLSPSPPYNAGRIPPPDSPARSTFTPKSLPTHLEKKPSFLSLKD</sequence>
<dbReference type="AlphaFoldDB" id="A0A5C2RZT2"/>
<evidence type="ECO:0000313" key="3">
    <source>
        <dbReference type="EMBL" id="RPD56605.1"/>
    </source>
</evidence>
<evidence type="ECO:0000313" key="4">
    <source>
        <dbReference type="Proteomes" id="UP000313359"/>
    </source>
</evidence>